<dbReference type="PROSITE" id="PS51257">
    <property type="entry name" value="PROKAR_LIPOPROTEIN"/>
    <property type="match status" value="1"/>
</dbReference>
<dbReference type="RefSeq" id="WP_222136102.1">
    <property type="nucleotide sequence ID" value="NZ_JAILXK010000001.1"/>
</dbReference>
<evidence type="ECO:0000313" key="1">
    <source>
        <dbReference type="EMBL" id="MBY4636739.1"/>
    </source>
</evidence>
<evidence type="ECO:0000313" key="2">
    <source>
        <dbReference type="Proteomes" id="UP001166571"/>
    </source>
</evidence>
<accession>A0ABS7MDI2</accession>
<gene>
    <name evidence="1" type="ORF">K5P26_06245</name>
</gene>
<evidence type="ECO:0008006" key="3">
    <source>
        <dbReference type="Google" id="ProtNLM"/>
    </source>
</evidence>
<organism evidence="1 2">
    <name type="scientific">Sphingopyxis jiangsuensis</name>
    <dbReference type="NCBI Taxonomy" id="2871171"/>
    <lineage>
        <taxon>Bacteria</taxon>
        <taxon>Pseudomonadati</taxon>
        <taxon>Pseudomonadota</taxon>
        <taxon>Alphaproteobacteria</taxon>
        <taxon>Sphingomonadales</taxon>
        <taxon>Sphingomonadaceae</taxon>
        <taxon>Sphingopyxis</taxon>
    </lineage>
</organism>
<dbReference type="Proteomes" id="UP001166571">
    <property type="component" value="Unassembled WGS sequence"/>
</dbReference>
<name>A0ABS7MDI2_9SPHN</name>
<proteinExistence type="predicted"/>
<protein>
    <recommendedName>
        <fullName evidence="3">Lipoprotein</fullName>
    </recommendedName>
</protein>
<keyword evidence="2" id="KW-1185">Reference proteome</keyword>
<dbReference type="EMBL" id="JAILXK010000001">
    <property type="protein sequence ID" value="MBY4636739.1"/>
    <property type="molecule type" value="Genomic_DNA"/>
</dbReference>
<comment type="caution">
    <text evidence="1">The sequence shown here is derived from an EMBL/GenBank/DDBJ whole genome shotgun (WGS) entry which is preliminary data.</text>
</comment>
<reference evidence="1" key="1">
    <citation type="submission" date="2021-08" db="EMBL/GenBank/DDBJ databases">
        <title>Sphingopyxis panaciterrulae sp. nov., isolated from the surface water of the Yellow Sea.</title>
        <authorList>
            <person name="Gao Z."/>
            <person name="Zhang D."/>
            <person name="Zhang A."/>
        </authorList>
    </citation>
    <scope>NUCLEOTIDE SEQUENCE</scope>
    <source>
        <strain evidence="1">XHP0097</strain>
    </source>
</reference>
<sequence>MARLALLCTVALLAACDRHPNSGGAVDLENPLEIAARERGLVHNPSADPSGVLERRHDLGRDVMCIVPDGQDEWRFVLSASFGTELTCSASGGIGREGDSWRLAFSGHDGCELVVYEEGDELRLPGTFPEQCEKLCSDRVSLRGLRLPRASWSADDARRLQIPDNRGNMGTPCRD</sequence>